<accession>A0AAD1UJD0</accession>
<dbReference type="PROSITE" id="PS50012">
    <property type="entry name" value="RCC1_3"/>
    <property type="match status" value="3"/>
</dbReference>
<dbReference type="Pfam" id="PF25390">
    <property type="entry name" value="WD40_RLD"/>
    <property type="match status" value="1"/>
</dbReference>
<dbReference type="InterPro" id="IPR000408">
    <property type="entry name" value="Reg_chr_condens"/>
</dbReference>
<comment type="caution">
    <text evidence="4">The sequence shown here is derived from an EMBL/GenBank/DDBJ whole genome shotgun (WGS) entry which is preliminary data.</text>
</comment>
<dbReference type="PANTHER" id="PTHR22870:SF408">
    <property type="entry name" value="OS09G0560450 PROTEIN"/>
    <property type="match status" value="1"/>
</dbReference>
<dbReference type="Proteomes" id="UP001295684">
    <property type="component" value="Unassembled WGS sequence"/>
</dbReference>
<dbReference type="InterPro" id="IPR058923">
    <property type="entry name" value="RCC1-like_dom"/>
</dbReference>
<gene>
    <name evidence="4" type="ORF">ECRASSUSDP1_LOCUS10207</name>
</gene>
<dbReference type="InterPro" id="IPR051210">
    <property type="entry name" value="Ub_ligase/GEF_domain"/>
</dbReference>
<feature type="repeat" description="RCC1" evidence="2">
    <location>
        <begin position="190"/>
        <end position="262"/>
    </location>
</feature>
<dbReference type="SUPFAM" id="SSF50985">
    <property type="entry name" value="RCC1/BLIP-II"/>
    <property type="match status" value="2"/>
</dbReference>
<organism evidence="4 5">
    <name type="scientific">Euplotes crassus</name>
    <dbReference type="NCBI Taxonomy" id="5936"/>
    <lineage>
        <taxon>Eukaryota</taxon>
        <taxon>Sar</taxon>
        <taxon>Alveolata</taxon>
        <taxon>Ciliophora</taxon>
        <taxon>Intramacronucleata</taxon>
        <taxon>Spirotrichea</taxon>
        <taxon>Hypotrichia</taxon>
        <taxon>Euplotida</taxon>
        <taxon>Euplotidae</taxon>
        <taxon>Moneuplotes</taxon>
    </lineage>
</organism>
<dbReference type="AlphaFoldDB" id="A0AAD1UJD0"/>
<keyword evidence="1" id="KW-0677">Repeat</keyword>
<evidence type="ECO:0000256" key="2">
    <source>
        <dbReference type="PROSITE-ProRule" id="PRU00235"/>
    </source>
</evidence>
<feature type="repeat" description="RCC1" evidence="2">
    <location>
        <begin position="263"/>
        <end position="315"/>
    </location>
</feature>
<evidence type="ECO:0000313" key="5">
    <source>
        <dbReference type="Proteomes" id="UP001295684"/>
    </source>
</evidence>
<feature type="repeat" description="RCC1" evidence="2">
    <location>
        <begin position="138"/>
        <end position="189"/>
    </location>
</feature>
<evidence type="ECO:0000256" key="1">
    <source>
        <dbReference type="ARBA" id="ARBA00022737"/>
    </source>
</evidence>
<feature type="domain" description="RCC1-like" evidence="3">
    <location>
        <begin position="15"/>
        <end position="375"/>
    </location>
</feature>
<dbReference type="PROSITE" id="PS00626">
    <property type="entry name" value="RCC1_2"/>
    <property type="match status" value="1"/>
</dbReference>
<dbReference type="Gene3D" id="2.130.10.30">
    <property type="entry name" value="Regulator of chromosome condensation 1/beta-lactamase-inhibitor protein II"/>
    <property type="match status" value="2"/>
</dbReference>
<dbReference type="PANTHER" id="PTHR22870">
    <property type="entry name" value="REGULATOR OF CHROMOSOME CONDENSATION"/>
    <property type="match status" value="1"/>
</dbReference>
<proteinExistence type="predicted"/>
<protein>
    <recommendedName>
        <fullName evidence="3">RCC1-like domain-containing protein</fullName>
    </recommendedName>
</protein>
<reference evidence="4" key="1">
    <citation type="submission" date="2023-07" db="EMBL/GenBank/DDBJ databases">
        <authorList>
            <consortium name="AG Swart"/>
            <person name="Singh M."/>
            <person name="Singh A."/>
            <person name="Seah K."/>
            <person name="Emmerich C."/>
        </authorList>
    </citation>
    <scope>NUCLEOTIDE SEQUENCE</scope>
    <source>
        <strain evidence="4">DP1</strain>
    </source>
</reference>
<dbReference type="InterPro" id="IPR009091">
    <property type="entry name" value="RCC1/BLIP-II"/>
</dbReference>
<sequence length="443" mass="49882">MSTITRQAVKKRSILTRGLNIQGQLGIRSKLQNCEEFRPVDLLQDMNITHLVCDHSQNYAVINNKSLIFWGWPLCTKTTYKVLEIYHKLPSFMRLWQNYAPFFKAAIQEPVIEAEFSVDSIKSIDVGCGYVAVVDNKNKLYMWGDNYAGQLGQNDNVHRDTPLIVQSLLDDAIIDVSCGFQHALALSADGTVFGIGKNDRYQCGEEKKLNDESGEITNSFGDPFPIRGFNPTMDKKEASHAGNEPIIQAKAGKFHSLFLSDRGRVYGLGSNIYGQLCQSNNILNKATHPTEIFLDGMKIKQIEVGNHHSMLLNDEGRLFVFGSNLVGQVTSKHSTGIVNYLHEISLPSDSKIERIKASNLRSCAFLENGEVWFWGGFFYREKKRLVIDDFNLLNEEEGIPSDVKIADYHMGFGHDVVMTEELDHPPINIDSEYHNLEGENAVV</sequence>
<evidence type="ECO:0000313" key="4">
    <source>
        <dbReference type="EMBL" id="CAI2368911.1"/>
    </source>
</evidence>
<dbReference type="EMBL" id="CAMPGE010010055">
    <property type="protein sequence ID" value="CAI2368911.1"/>
    <property type="molecule type" value="Genomic_DNA"/>
</dbReference>
<name>A0AAD1UJD0_EUPCR</name>
<evidence type="ECO:0000259" key="3">
    <source>
        <dbReference type="Pfam" id="PF25390"/>
    </source>
</evidence>
<dbReference type="PRINTS" id="PR00633">
    <property type="entry name" value="RCCNDNSATION"/>
</dbReference>
<keyword evidence="5" id="KW-1185">Reference proteome</keyword>